<gene>
    <name evidence="1" type="ORF">P5673_026928</name>
</gene>
<comment type="caution">
    <text evidence="1">The sequence shown here is derived from an EMBL/GenBank/DDBJ whole genome shotgun (WGS) entry which is preliminary data.</text>
</comment>
<evidence type="ECO:0000313" key="2">
    <source>
        <dbReference type="Proteomes" id="UP001249851"/>
    </source>
</evidence>
<reference evidence="1" key="2">
    <citation type="journal article" date="2023" name="Science">
        <title>Genomic signatures of disease resistance in endangered staghorn corals.</title>
        <authorList>
            <person name="Vollmer S.V."/>
            <person name="Selwyn J.D."/>
            <person name="Despard B.A."/>
            <person name="Roesel C.L."/>
        </authorList>
    </citation>
    <scope>NUCLEOTIDE SEQUENCE</scope>
    <source>
        <strain evidence="1">K2</strain>
    </source>
</reference>
<organism evidence="1 2">
    <name type="scientific">Acropora cervicornis</name>
    <name type="common">Staghorn coral</name>
    <dbReference type="NCBI Taxonomy" id="6130"/>
    <lineage>
        <taxon>Eukaryota</taxon>
        <taxon>Metazoa</taxon>
        <taxon>Cnidaria</taxon>
        <taxon>Anthozoa</taxon>
        <taxon>Hexacorallia</taxon>
        <taxon>Scleractinia</taxon>
        <taxon>Astrocoeniina</taxon>
        <taxon>Acroporidae</taxon>
        <taxon>Acropora</taxon>
    </lineage>
</organism>
<proteinExistence type="predicted"/>
<accession>A0AAD9Q099</accession>
<name>A0AAD9Q099_ACRCE</name>
<protein>
    <submittedName>
        <fullName evidence="1">Uncharacterized protein</fullName>
    </submittedName>
</protein>
<dbReference type="Proteomes" id="UP001249851">
    <property type="component" value="Unassembled WGS sequence"/>
</dbReference>
<sequence>MQVPEVDEEIELKDDLIKSKITLPEFRADGASRHVAVALFNLEATIRRNELDTCTSVPCVCVWIKRKRLEENPVPMKRLNIQNSEYRKEHKDYIKPIRFLVVSVSL</sequence>
<dbReference type="AlphaFoldDB" id="A0AAD9Q099"/>
<evidence type="ECO:0000313" key="1">
    <source>
        <dbReference type="EMBL" id="KAK2551935.1"/>
    </source>
</evidence>
<reference evidence="1" key="1">
    <citation type="journal article" date="2023" name="G3 (Bethesda)">
        <title>Whole genome assembly and annotation of the endangered Caribbean coral Acropora cervicornis.</title>
        <authorList>
            <person name="Selwyn J.D."/>
            <person name="Vollmer S.V."/>
        </authorList>
    </citation>
    <scope>NUCLEOTIDE SEQUENCE</scope>
    <source>
        <strain evidence="1">K2</strain>
    </source>
</reference>
<keyword evidence="2" id="KW-1185">Reference proteome</keyword>
<dbReference type="EMBL" id="JARQWQ010000091">
    <property type="protein sequence ID" value="KAK2551935.1"/>
    <property type="molecule type" value="Genomic_DNA"/>
</dbReference>